<organism evidence="2 3">
    <name type="scientific">Trichomonas vaginalis (strain ATCC PRA-98 / G3)</name>
    <dbReference type="NCBI Taxonomy" id="412133"/>
    <lineage>
        <taxon>Eukaryota</taxon>
        <taxon>Metamonada</taxon>
        <taxon>Parabasalia</taxon>
        <taxon>Trichomonadida</taxon>
        <taxon>Trichomonadidae</taxon>
        <taxon>Trichomonas</taxon>
    </lineage>
</organism>
<proteinExistence type="inferred from homology"/>
<dbReference type="InterPro" id="IPR023398">
    <property type="entry name" value="TIF_eIF4e-like"/>
</dbReference>
<evidence type="ECO:0000256" key="1">
    <source>
        <dbReference type="RuleBase" id="RU004374"/>
    </source>
</evidence>
<dbReference type="PANTHER" id="PTHR11960">
    <property type="entry name" value="EUKARYOTIC TRANSLATION INITIATION FACTOR 4E RELATED"/>
    <property type="match status" value="1"/>
</dbReference>
<comment type="similarity">
    <text evidence="1">Belongs to the eukaryotic initiation factor 4E family.</text>
</comment>
<dbReference type="InterPro" id="IPR001040">
    <property type="entry name" value="TIF_eIF_4E"/>
</dbReference>
<dbReference type="SUPFAM" id="SSF55418">
    <property type="entry name" value="eIF4e-like"/>
    <property type="match status" value="1"/>
</dbReference>
<name>A2DD14_TRIV3</name>
<dbReference type="VEuPathDB" id="TrichDB:TVAG_238140"/>
<dbReference type="EMBL" id="DS113188">
    <property type="protein sequence ID" value="EAY21788.1"/>
    <property type="molecule type" value="Genomic_DNA"/>
</dbReference>
<gene>
    <name evidence="2" type="ORF">TVAG_238140</name>
</gene>
<dbReference type="GO" id="GO:0000340">
    <property type="term" value="F:RNA 7-methylguanosine cap binding"/>
    <property type="evidence" value="ECO:0000318"/>
    <property type="project" value="GO_Central"/>
</dbReference>
<dbReference type="GO" id="GO:0016281">
    <property type="term" value="C:eukaryotic translation initiation factor 4F complex"/>
    <property type="evidence" value="ECO:0000318"/>
    <property type="project" value="GO_Central"/>
</dbReference>
<dbReference type="Proteomes" id="UP000001542">
    <property type="component" value="Unassembled WGS sequence"/>
</dbReference>
<dbReference type="InParanoid" id="A2DD14"/>
<dbReference type="Pfam" id="PF01652">
    <property type="entry name" value="IF4E"/>
    <property type="match status" value="1"/>
</dbReference>
<dbReference type="PANTHER" id="PTHR11960:SF18">
    <property type="entry name" value="EUKARYOTIC TRANSLATION INITIATION FACTOR 4E HOMOLOGOUS PROTEIN, ISOFORM B"/>
    <property type="match status" value="1"/>
</dbReference>
<dbReference type="KEGG" id="tva:5467340"/>
<keyword evidence="3" id="KW-1185">Reference proteome</keyword>
<dbReference type="FunCoup" id="A2DD14">
    <property type="interactions" value="519"/>
</dbReference>
<dbReference type="RefSeq" id="XP_001582774.1">
    <property type="nucleotide sequence ID" value="XM_001582724.1"/>
</dbReference>
<dbReference type="GO" id="GO:0003743">
    <property type="term" value="F:translation initiation factor activity"/>
    <property type="evidence" value="ECO:0000318"/>
    <property type="project" value="GO_Central"/>
</dbReference>
<dbReference type="Gene3D" id="3.30.760.10">
    <property type="entry name" value="RNA Cap, Translation Initiation Factor Eif4e"/>
    <property type="match status" value="1"/>
</dbReference>
<dbReference type="GO" id="GO:0006413">
    <property type="term" value="P:translational initiation"/>
    <property type="evidence" value="ECO:0000318"/>
    <property type="project" value="GO_Central"/>
</dbReference>
<reference evidence="2" key="2">
    <citation type="journal article" date="2007" name="Science">
        <title>Draft genome sequence of the sexually transmitted pathogen Trichomonas vaginalis.</title>
        <authorList>
            <person name="Carlton J.M."/>
            <person name="Hirt R.P."/>
            <person name="Silva J.C."/>
            <person name="Delcher A.L."/>
            <person name="Schatz M."/>
            <person name="Zhao Q."/>
            <person name="Wortman J.R."/>
            <person name="Bidwell S.L."/>
            <person name="Alsmark U.C.M."/>
            <person name="Besteiro S."/>
            <person name="Sicheritz-Ponten T."/>
            <person name="Noel C.J."/>
            <person name="Dacks J.B."/>
            <person name="Foster P.G."/>
            <person name="Simillion C."/>
            <person name="Van de Peer Y."/>
            <person name="Miranda-Saavedra D."/>
            <person name="Barton G.J."/>
            <person name="Westrop G.D."/>
            <person name="Mueller S."/>
            <person name="Dessi D."/>
            <person name="Fiori P.L."/>
            <person name="Ren Q."/>
            <person name="Paulsen I."/>
            <person name="Zhang H."/>
            <person name="Bastida-Corcuera F.D."/>
            <person name="Simoes-Barbosa A."/>
            <person name="Brown M.T."/>
            <person name="Hayes R.D."/>
            <person name="Mukherjee M."/>
            <person name="Okumura C.Y."/>
            <person name="Schneider R."/>
            <person name="Smith A.J."/>
            <person name="Vanacova S."/>
            <person name="Villalvazo M."/>
            <person name="Haas B.J."/>
            <person name="Pertea M."/>
            <person name="Feldblyum T.V."/>
            <person name="Utterback T.R."/>
            <person name="Shu C.L."/>
            <person name="Osoegawa K."/>
            <person name="de Jong P.J."/>
            <person name="Hrdy I."/>
            <person name="Horvathova L."/>
            <person name="Zubacova Z."/>
            <person name="Dolezal P."/>
            <person name="Malik S.B."/>
            <person name="Logsdon J.M. Jr."/>
            <person name="Henze K."/>
            <person name="Gupta A."/>
            <person name="Wang C.C."/>
            <person name="Dunne R.L."/>
            <person name="Upcroft J.A."/>
            <person name="Upcroft P."/>
            <person name="White O."/>
            <person name="Salzberg S.L."/>
            <person name="Tang P."/>
            <person name="Chiu C.-H."/>
            <person name="Lee Y.-S."/>
            <person name="Embley T.M."/>
            <person name="Coombs G.H."/>
            <person name="Mottram J.C."/>
            <person name="Tachezy J."/>
            <person name="Fraser-Liggett C.M."/>
            <person name="Johnson P.J."/>
        </authorList>
    </citation>
    <scope>NUCLEOTIDE SEQUENCE [LARGE SCALE GENOMIC DNA]</scope>
    <source>
        <strain evidence="2">G3</strain>
    </source>
</reference>
<keyword evidence="1" id="KW-0648">Protein biosynthesis</keyword>
<dbReference type="STRING" id="5722.A2DD14"/>
<reference evidence="2" key="1">
    <citation type="submission" date="2006-10" db="EMBL/GenBank/DDBJ databases">
        <authorList>
            <person name="Amadeo P."/>
            <person name="Zhao Q."/>
            <person name="Wortman J."/>
            <person name="Fraser-Liggett C."/>
            <person name="Carlton J."/>
        </authorList>
    </citation>
    <scope>NUCLEOTIDE SEQUENCE</scope>
    <source>
        <strain evidence="2">G3</strain>
    </source>
</reference>
<protein>
    <submittedName>
        <fullName evidence="2">Eukaryotic initiation factor 4E family protein</fullName>
    </submittedName>
</protein>
<sequence>MSHPLENSWTFYYYSTSKTQRRSEDYLQCIQKISTVTTIEDFWAVYSHTIPPSKLKPNTALHFFRGNYRAVREDKENQNGGTFFIKLLKNHASQEWEKLLLDFISDNVSDDVTGAVVSVKLDAERILVWNKTSDDPNLRLTIANQLAQCLNLPFKSKIEYLAHQRIGNSKSIIYIIESEGAVEQRNNSR</sequence>
<evidence type="ECO:0000313" key="3">
    <source>
        <dbReference type="Proteomes" id="UP000001542"/>
    </source>
</evidence>
<keyword evidence="1" id="KW-0694">RNA-binding</keyword>
<dbReference type="SMR" id="A2DD14"/>
<keyword evidence="1 2" id="KW-0396">Initiation factor</keyword>
<dbReference type="VEuPathDB" id="TrichDB:TVAGG3_0578140"/>
<dbReference type="FunFam" id="3.30.760.10:FF:000033">
    <property type="entry name" value="Eukaryotic initiation factor 4E family protein"/>
    <property type="match status" value="1"/>
</dbReference>
<evidence type="ECO:0000313" key="2">
    <source>
        <dbReference type="EMBL" id="EAY21788.1"/>
    </source>
</evidence>
<accession>A2DD14</accession>
<dbReference type="AlphaFoldDB" id="A2DD14"/>
<dbReference type="eggNOG" id="KOG1669">
    <property type="taxonomic scope" value="Eukaryota"/>
</dbReference>
<dbReference type="OrthoDB" id="590761at2759"/>